<feature type="region of interest" description="Disordered" evidence="1">
    <location>
        <begin position="1"/>
        <end position="22"/>
    </location>
</feature>
<reference evidence="3" key="1">
    <citation type="journal article" date="2019" name="Int. J. Syst. Evol. Microbiol.">
        <title>The Global Catalogue of Microorganisms (GCM) 10K type strain sequencing project: providing services to taxonomists for standard genome sequencing and annotation.</title>
        <authorList>
            <consortium name="The Broad Institute Genomics Platform"/>
            <consortium name="The Broad Institute Genome Sequencing Center for Infectious Disease"/>
            <person name="Wu L."/>
            <person name="Ma J."/>
        </authorList>
    </citation>
    <scope>NUCLEOTIDE SEQUENCE [LARGE SCALE GENOMIC DNA]</scope>
    <source>
        <strain evidence="3">CGMCC 1.16855</strain>
    </source>
</reference>
<name>A0ABV7BZ30_9PROT</name>
<feature type="region of interest" description="Disordered" evidence="1">
    <location>
        <begin position="279"/>
        <end position="311"/>
    </location>
</feature>
<feature type="compositionally biased region" description="Basic and acidic residues" evidence="1">
    <location>
        <begin position="7"/>
        <end position="21"/>
    </location>
</feature>
<feature type="region of interest" description="Disordered" evidence="1">
    <location>
        <begin position="325"/>
        <end position="369"/>
    </location>
</feature>
<dbReference type="Pfam" id="PF12277">
    <property type="entry name" value="DUF3618"/>
    <property type="match status" value="1"/>
</dbReference>
<accession>A0ABV7BZ30</accession>
<dbReference type="Proteomes" id="UP001595420">
    <property type="component" value="Unassembled WGS sequence"/>
</dbReference>
<dbReference type="EMBL" id="JBHRSB010000004">
    <property type="protein sequence ID" value="MFC3001390.1"/>
    <property type="molecule type" value="Genomic_DNA"/>
</dbReference>
<sequence>MSGTTDTGHRGSAEIEHEVEATRAGLTQTLEELRERASPGQLFEQALDYARTSGGAEFTRNLGTAVRDNPLPLLLIGAGIGWLMLGKAPSTAPRRNGAYAPPLSPAYPGQDDYRHGDYRHEDSGPGLLSQAAEAVGDAAGAVRDGVTGAARSAADAAGSAYRSVAGAVGSAGESVGQAARDMRGRSGQAAHVASGYAGPMRNGAADYADRASGYADAAQHRMGEWADEAQHSMGALLRDQPLVLGALGVALGAAVGAMLPRTETEDRLMGETRDDLAQQAAGMAQQGYERARDSIGGHAEQARGTASEGLSTLAGQAREAVVGAAHNLAEQAKEALAEKPDAEPAKPGTGPQTGPQTGAQTGARPSGLG</sequence>
<evidence type="ECO:0000313" key="3">
    <source>
        <dbReference type="Proteomes" id="UP001595420"/>
    </source>
</evidence>
<evidence type="ECO:0000256" key="1">
    <source>
        <dbReference type="SAM" id="MobiDB-lite"/>
    </source>
</evidence>
<protein>
    <submittedName>
        <fullName evidence="2">DUF3618 domain-containing protein</fullName>
    </submittedName>
</protein>
<keyword evidence="3" id="KW-1185">Reference proteome</keyword>
<feature type="compositionally biased region" description="Low complexity" evidence="1">
    <location>
        <begin position="345"/>
        <end position="363"/>
    </location>
</feature>
<organism evidence="2 3">
    <name type="scientific">Falsiroseomonas tokyonensis</name>
    <dbReference type="NCBI Taxonomy" id="430521"/>
    <lineage>
        <taxon>Bacteria</taxon>
        <taxon>Pseudomonadati</taxon>
        <taxon>Pseudomonadota</taxon>
        <taxon>Alphaproteobacteria</taxon>
        <taxon>Acetobacterales</taxon>
        <taxon>Roseomonadaceae</taxon>
        <taxon>Falsiroseomonas</taxon>
    </lineage>
</organism>
<gene>
    <name evidence="2" type="ORF">ACFOD3_15900</name>
</gene>
<dbReference type="InterPro" id="IPR022062">
    <property type="entry name" value="DUF3618"/>
</dbReference>
<comment type="caution">
    <text evidence="2">The sequence shown here is derived from an EMBL/GenBank/DDBJ whole genome shotgun (WGS) entry which is preliminary data.</text>
</comment>
<feature type="compositionally biased region" description="Basic and acidic residues" evidence="1">
    <location>
        <begin position="331"/>
        <end position="344"/>
    </location>
</feature>
<evidence type="ECO:0000313" key="2">
    <source>
        <dbReference type="EMBL" id="MFC3001390.1"/>
    </source>
</evidence>
<proteinExistence type="predicted"/>
<dbReference type="RefSeq" id="WP_216837452.1">
    <property type="nucleotide sequence ID" value="NZ_JAFNJS010000004.1"/>
</dbReference>